<feature type="transmembrane region" description="Helical" evidence="7">
    <location>
        <begin position="199"/>
        <end position="226"/>
    </location>
</feature>
<dbReference type="AlphaFoldDB" id="A0A0L8HFW4"/>
<dbReference type="STRING" id="37653.A0A0L8HFW4"/>
<comment type="similarity">
    <text evidence="2 7">Belongs to the tetraspanin (TM4SF) family.</text>
</comment>
<dbReference type="GO" id="GO:0005886">
    <property type="term" value="C:plasma membrane"/>
    <property type="evidence" value="ECO:0007669"/>
    <property type="project" value="TreeGrafter"/>
</dbReference>
<dbReference type="PANTHER" id="PTHR19282:SF456">
    <property type="entry name" value="CD63 MOLECULE"/>
    <property type="match status" value="1"/>
</dbReference>
<dbReference type="Pfam" id="PF00335">
    <property type="entry name" value="Tetraspanin"/>
    <property type="match status" value="1"/>
</dbReference>
<keyword evidence="4 7" id="KW-1133">Transmembrane helix</keyword>
<keyword evidence="6" id="KW-1015">Disulfide bond</keyword>
<sequence>MECSPFCTRVTLILLNILFLVASLILIGLGGFYYTQTYPCLLGNYMKLCTILFISLGFLLMLMSLFGLVGALKKSYEYIATFTIFIVLITTVEIGSSTATFSLRKIASHSVSARMVKTEHQYLFNATVANEWDSIQKKFACCGVHKPSEWYNVLGNGTVPDSCCIHPTEGCGNYSQNQSSIYEHGCSKKILSWMHKRQIYFGTTCNIFGFLQLVGGIFACSLASYIRVGAI</sequence>
<dbReference type="InterPro" id="IPR000301">
    <property type="entry name" value="Tetraspanin_animals"/>
</dbReference>
<organism evidence="8">
    <name type="scientific">Octopus bimaculoides</name>
    <name type="common">California two-spotted octopus</name>
    <dbReference type="NCBI Taxonomy" id="37653"/>
    <lineage>
        <taxon>Eukaryota</taxon>
        <taxon>Metazoa</taxon>
        <taxon>Spiralia</taxon>
        <taxon>Lophotrochozoa</taxon>
        <taxon>Mollusca</taxon>
        <taxon>Cephalopoda</taxon>
        <taxon>Coleoidea</taxon>
        <taxon>Octopodiformes</taxon>
        <taxon>Octopoda</taxon>
        <taxon>Incirrata</taxon>
        <taxon>Octopodidae</taxon>
        <taxon>Octopus</taxon>
    </lineage>
</organism>
<evidence type="ECO:0000256" key="2">
    <source>
        <dbReference type="ARBA" id="ARBA00006840"/>
    </source>
</evidence>
<dbReference type="PANTHER" id="PTHR19282">
    <property type="entry name" value="TETRASPANIN"/>
    <property type="match status" value="1"/>
</dbReference>
<keyword evidence="5 7" id="KW-0472">Membrane</keyword>
<evidence type="ECO:0000256" key="1">
    <source>
        <dbReference type="ARBA" id="ARBA00004141"/>
    </source>
</evidence>
<evidence type="ECO:0000256" key="3">
    <source>
        <dbReference type="ARBA" id="ARBA00022692"/>
    </source>
</evidence>
<dbReference type="EMBL" id="KQ418359">
    <property type="protein sequence ID" value="KOF87665.1"/>
    <property type="molecule type" value="Genomic_DNA"/>
</dbReference>
<evidence type="ECO:0000256" key="6">
    <source>
        <dbReference type="PIRSR" id="PIRSR002419-1"/>
    </source>
</evidence>
<comment type="subcellular location">
    <subcellularLocation>
        <location evidence="1 7">Membrane</location>
        <topology evidence="1 7">Multi-pass membrane protein</topology>
    </subcellularLocation>
</comment>
<dbReference type="Gene3D" id="1.10.1450.10">
    <property type="entry name" value="Tetraspanin"/>
    <property type="match status" value="1"/>
</dbReference>
<keyword evidence="3 7" id="KW-0812">Transmembrane</keyword>
<proteinExistence type="inferred from homology"/>
<dbReference type="KEGG" id="obi:106871155"/>
<feature type="transmembrane region" description="Helical" evidence="7">
    <location>
        <begin position="78"/>
        <end position="96"/>
    </location>
</feature>
<dbReference type="InterPro" id="IPR008952">
    <property type="entry name" value="Tetraspanin_EC2_sf"/>
</dbReference>
<evidence type="ECO:0000256" key="4">
    <source>
        <dbReference type="ARBA" id="ARBA00022989"/>
    </source>
</evidence>
<feature type="transmembrane region" description="Helical" evidence="7">
    <location>
        <begin position="12"/>
        <end position="33"/>
    </location>
</feature>
<accession>A0A0L8HFW4</accession>
<feature type="transmembrane region" description="Helical" evidence="7">
    <location>
        <begin position="45"/>
        <end position="72"/>
    </location>
</feature>
<dbReference type="PRINTS" id="PR00259">
    <property type="entry name" value="TMFOUR"/>
</dbReference>
<evidence type="ECO:0000256" key="5">
    <source>
        <dbReference type="ARBA" id="ARBA00023136"/>
    </source>
</evidence>
<dbReference type="SUPFAM" id="SSF48652">
    <property type="entry name" value="Tetraspanin"/>
    <property type="match status" value="1"/>
</dbReference>
<dbReference type="InterPro" id="IPR018499">
    <property type="entry name" value="Tetraspanin/Peripherin"/>
</dbReference>
<reference evidence="8" key="1">
    <citation type="submission" date="2015-07" db="EMBL/GenBank/DDBJ databases">
        <title>MeaNS - Measles Nucleotide Surveillance Program.</title>
        <authorList>
            <person name="Tran T."/>
            <person name="Druce J."/>
        </authorList>
    </citation>
    <scope>NUCLEOTIDE SEQUENCE</scope>
    <source>
        <strain evidence="8">UCB-OBI-ISO-001</strain>
        <tissue evidence="8">Gonad</tissue>
    </source>
</reference>
<evidence type="ECO:0000313" key="8">
    <source>
        <dbReference type="EMBL" id="KOF87665.1"/>
    </source>
</evidence>
<dbReference type="OrthoDB" id="9993879at2759"/>
<feature type="disulfide bond" evidence="6">
    <location>
        <begin position="142"/>
        <end position="163"/>
    </location>
</feature>
<gene>
    <name evidence="8" type="ORF">OCBIM_22016465mg</name>
</gene>
<name>A0A0L8HFW4_OCTBM</name>
<evidence type="ECO:0000256" key="7">
    <source>
        <dbReference type="RuleBase" id="RU361218"/>
    </source>
</evidence>
<dbReference type="PIRSF" id="PIRSF002419">
    <property type="entry name" value="Tetraspanin"/>
    <property type="match status" value="1"/>
</dbReference>
<protein>
    <recommendedName>
        <fullName evidence="7">Tetraspanin</fullName>
    </recommendedName>
</protein>